<dbReference type="Proteomes" id="UP001448858">
    <property type="component" value="Chromosome"/>
</dbReference>
<evidence type="ECO:0000256" key="1">
    <source>
        <dbReference type="SAM" id="MobiDB-lite"/>
    </source>
</evidence>
<accession>A0ABZ2ZSY1</accession>
<keyword evidence="6" id="KW-1185">Reference proteome</keyword>
<sequence length="246" mass="24859">MRSLPLRSLAAAGATALLMIAGTGAASAHVHAHPDSTEAGESALITFETSHGCSGSPTTAITITLPEQITDATPTAKSGWTISKTTEDFAEPRVLDNGTSIGSRTSQVIFTATEPLPDGVRDTFQLSAKLPDAAGETLAFPVLQSCAEGETNWAELPADGQSDADLESPAPAFIITDEPGTGGSDSHGSGSSADRAADGGEADDDRHDPVDEDDVEAAAVAGYAGLGAGVLGLILGAAALYRTRKA</sequence>
<organism evidence="5 6">
    <name type="scientific">Arthrobacter citreus</name>
    <dbReference type="NCBI Taxonomy" id="1670"/>
    <lineage>
        <taxon>Bacteria</taxon>
        <taxon>Bacillati</taxon>
        <taxon>Actinomycetota</taxon>
        <taxon>Actinomycetes</taxon>
        <taxon>Micrococcales</taxon>
        <taxon>Micrococcaceae</taxon>
        <taxon>Arthrobacter</taxon>
    </lineage>
</organism>
<keyword evidence="3" id="KW-0732">Signal</keyword>
<feature type="signal peptide" evidence="3">
    <location>
        <begin position="1"/>
        <end position="28"/>
    </location>
</feature>
<keyword evidence="2" id="KW-0472">Membrane</keyword>
<feature type="domain" description="YncI copper-binding" evidence="4">
    <location>
        <begin position="29"/>
        <end position="173"/>
    </location>
</feature>
<evidence type="ECO:0000313" key="6">
    <source>
        <dbReference type="Proteomes" id="UP001448858"/>
    </source>
</evidence>
<reference evidence="5 6" key="1">
    <citation type="submission" date="2024-04" db="EMBL/GenBank/DDBJ databases">
        <title>Arthrobacter sp. from Plains bison fecal sample.</title>
        <authorList>
            <person name="Ruzzini A."/>
        </authorList>
    </citation>
    <scope>NUCLEOTIDE SEQUENCE [LARGE SCALE GENOMIC DNA]</scope>
    <source>
        <strain evidence="5 6">EINP1</strain>
    </source>
</reference>
<evidence type="ECO:0000256" key="2">
    <source>
        <dbReference type="SAM" id="Phobius"/>
    </source>
</evidence>
<dbReference type="EMBL" id="CP151657">
    <property type="protein sequence ID" value="WZP15281.1"/>
    <property type="molecule type" value="Genomic_DNA"/>
</dbReference>
<gene>
    <name evidence="5" type="ORF">AAE021_14055</name>
</gene>
<name>A0ABZ2ZSY1_9MICC</name>
<proteinExistence type="predicted"/>
<dbReference type="RefSeq" id="WP_342022947.1">
    <property type="nucleotide sequence ID" value="NZ_CP151657.1"/>
</dbReference>
<dbReference type="Pfam" id="PF07987">
    <property type="entry name" value="DUF1775"/>
    <property type="match status" value="1"/>
</dbReference>
<dbReference type="InterPro" id="IPR012533">
    <property type="entry name" value="YcnI-copper_dom"/>
</dbReference>
<evidence type="ECO:0000259" key="4">
    <source>
        <dbReference type="Pfam" id="PF07987"/>
    </source>
</evidence>
<feature type="region of interest" description="Disordered" evidence="1">
    <location>
        <begin position="173"/>
        <end position="214"/>
    </location>
</feature>
<feature type="chain" id="PRO_5047236273" evidence="3">
    <location>
        <begin position="29"/>
        <end position="246"/>
    </location>
</feature>
<protein>
    <submittedName>
        <fullName evidence="5">YcnI family protein</fullName>
    </submittedName>
</protein>
<evidence type="ECO:0000313" key="5">
    <source>
        <dbReference type="EMBL" id="WZP15281.1"/>
    </source>
</evidence>
<dbReference type="Gene3D" id="2.60.40.2230">
    <property type="entry name" value="Uncharacterised protein YcnI-like PF07987, DUF1775"/>
    <property type="match status" value="1"/>
</dbReference>
<dbReference type="CDD" id="cd08545">
    <property type="entry name" value="YcnI_like"/>
    <property type="match status" value="1"/>
</dbReference>
<feature type="transmembrane region" description="Helical" evidence="2">
    <location>
        <begin position="220"/>
        <end position="241"/>
    </location>
</feature>
<keyword evidence="2" id="KW-1133">Transmembrane helix</keyword>
<evidence type="ECO:0000256" key="3">
    <source>
        <dbReference type="SAM" id="SignalP"/>
    </source>
</evidence>
<dbReference type="InterPro" id="IPR038507">
    <property type="entry name" value="YcnI-like_sf"/>
</dbReference>
<keyword evidence="2" id="KW-0812">Transmembrane</keyword>